<gene>
    <name evidence="6" type="ORF">E6W99_17215</name>
</gene>
<keyword evidence="2" id="KW-1003">Cell membrane</keyword>
<evidence type="ECO:0000256" key="5">
    <source>
        <dbReference type="ARBA" id="ARBA00023136"/>
    </source>
</evidence>
<dbReference type="RefSeq" id="WP_136356064.1">
    <property type="nucleotide sequence ID" value="NZ_CP046266.1"/>
</dbReference>
<dbReference type="EMBL" id="SSNT01000012">
    <property type="protein sequence ID" value="THF78292.1"/>
    <property type="molecule type" value="Genomic_DNA"/>
</dbReference>
<dbReference type="Proteomes" id="UP000310334">
    <property type="component" value="Unassembled WGS sequence"/>
</dbReference>
<dbReference type="GO" id="GO:0005886">
    <property type="term" value="C:plasma membrane"/>
    <property type="evidence" value="ECO:0007669"/>
    <property type="project" value="UniProtKB-SubCell"/>
</dbReference>
<dbReference type="AlphaFoldDB" id="A0A4S4BUN8"/>
<reference evidence="6 7" key="1">
    <citation type="submission" date="2019-04" db="EMBL/GenBank/DDBJ databases">
        <title>Bacillus sediminilitoris sp. nov., isolated from a tidal flat sediment on the East China Sea.</title>
        <authorList>
            <person name="Wei Y."/>
            <person name="Mao H."/>
            <person name="Fang J."/>
        </authorList>
    </citation>
    <scope>NUCLEOTIDE SEQUENCE [LARGE SCALE GENOMIC DNA]</scope>
    <source>
        <strain evidence="6 7">DSL-17</strain>
    </source>
</reference>
<comment type="subcellular location">
    <subcellularLocation>
        <location evidence="1">Cell membrane</location>
        <topology evidence="1">Multi-pass membrane protein</topology>
    </subcellularLocation>
</comment>
<accession>A0A4S4BUN8</accession>
<keyword evidence="5" id="KW-0472">Membrane</keyword>
<keyword evidence="3" id="KW-0812">Transmembrane</keyword>
<dbReference type="OrthoDB" id="1653617at2"/>
<sequence>MKLGARILKTGIAITLALFLATLFQFPSPAFAGIAAIFAIQPTIYRSYLELLVQVQANIIGAVLAIGFGYFFGTHPLLIGLIAIIVISINIRLKSQSNISVALVTVIAILESTGDDFLEVGVIRFLTILLGILSAFIVNLVFLPPKYETKLYLKINENTEEIIKWIRINTRHASEHKMLKDDIEKMKENMIKLDQIYLHYKEERNYFKKETYAKSRKLVLFRQMIVTSNRALDTLKKLHRLENELHQMPEHFRIVLKSELDILLYIHEESLLRFIGKIKPQSSTEFLSENKFNKQLLIDTFMEYYEQDDQTCFYSLLPLLSAIIDYSDHLEHLNTLIDSFKSFHKDDNEIKINEE</sequence>
<comment type="caution">
    <text evidence="6">The sequence shown here is derived from an EMBL/GenBank/DDBJ whole genome shotgun (WGS) entry which is preliminary data.</text>
</comment>
<evidence type="ECO:0000256" key="2">
    <source>
        <dbReference type="ARBA" id="ARBA00022475"/>
    </source>
</evidence>
<keyword evidence="4" id="KW-1133">Transmembrane helix</keyword>
<keyword evidence="7" id="KW-1185">Reference proteome</keyword>
<dbReference type="Pfam" id="PF06081">
    <property type="entry name" value="ArAE_1"/>
    <property type="match status" value="1"/>
</dbReference>
<protein>
    <submittedName>
        <fullName evidence="6">Aromatic acid exporter family protein</fullName>
    </submittedName>
</protein>
<evidence type="ECO:0000313" key="6">
    <source>
        <dbReference type="EMBL" id="THF78292.1"/>
    </source>
</evidence>
<proteinExistence type="predicted"/>
<evidence type="ECO:0000256" key="3">
    <source>
        <dbReference type="ARBA" id="ARBA00022692"/>
    </source>
</evidence>
<dbReference type="InterPro" id="IPR010343">
    <property type="entry name" value="ArAE_1"/>
</dbReference>
<organism evidence="6 7">
    <name type="scientific">Metabacillus sediminilitoris</name>
    <dbReference type="NCBI Taxonomy" id="2567941"/>
    <lineage>
        <taxon>Bacteria</taxon>
        <taxon>Bacillati</taxon>
        <taxon>Bacillota</taxon>
        <taxon>Bacilli</taxon>
        <taxon>Bacillales</taxon>
        <taxon>Bacillaceae</taxon>
        <taxon>Metabacillus</taxon>
    </lineage>
</organism>
<evidence type="ECO:0000256" key="1">
    <source>
        <dbReference type="ARBA" id="ARBA00004651"/>
    </source>
</evidence>
<evidence type="ECO:0000313" key="7">
    <source>
        <dbReference type="Proteomes" id="UP000310334"/>
    </source>
</evidence>
<name>A0A4S4BUN8_9BACI</name>
<evidence type="ECO:0000256" key="4">
    <source>
        <dbReference type="ARBA" id="ARBA00022989"/>
    </source>
</evidence>
<dbReference type="PANTHER" id="PTHR30509:SF27">
    <property type="entry name" value="UPF0421 PROTEIN YGAE"/>
    <property type="match status" value="1"/>
</dbReference>
<dbReference type="PANTHER" id="PTHR30509">
    <property type="entry name" value="P-HYDROXYBENZOIC ACID EFFLUX PUMP SUBUNIT-RELATED"/>
    <property type="match status" value="1"/>
</dbReference>